<dbReference type="PANTHER" id="PTHR33542">
    <property type="entry name" value="SIROHYDROCHLORIN FERROCHELATASE, CHLOROPLASTIC"/>
    <property type="match status" value="1"/>
</dbReference>
<dbReference type="Proteomes" id="UP000253570">
    <property type="component" value="Unassembled WGS sequence"/>
</dbReference>
<dbReference type="InterPro" id="IPR002762">
    <property type="entry name" value="CbiX-like"/>
</dbReference>
<evidence type="ECO:0000256" key="2">
    <source>
        <dbReference type="ARBA" id="ARBA00023239"/>
    </source>
</evidence>
<dbReference type="PANTHER" id="PTHR33542:SF3">
    <property type="entry name" value="SIROHYDROCHLORIN FERROCHELATASE, CHLOROPLASTIC"/>
    <property type="match status" value="1"/>
</dbReference>
<evidence type="ECO:0000313" key="4">
    <source>
        <dbReference type="EMBL" id="RCL74590.1"/>
    </source>
</evidence>
<evidence type="ECO:0000256" key="1">
    <source>
        <dbReference type="ARBA" id="ARBA00022723"/>
    </source>
</evidence>
<dbReference type="CDD" id="cd03416">
    <property type="entry name" value="CbiX_SirB_N"/>
    <property type="match status" value="1"/>
</dbReference>
<evidence type="ECO:0000256" key="3">
    <source>
        <dbReference type="SAM" id="MobiDB-lite"/>
    </source>
</evidence>
<dbReference type="GO" id="GO:0046872">
    <property type="term" value="F:metal ion binding"/>
    <property type="evidence" value="ECO:0007669"/>
    <property type="project" value="UniProtKB-KW"/>
</dbReference>
<dbReference type="GO" id="GO:0016829">
    <property type="term" value="F:lyase activity"/>
    <property type="evidence" value="ECO:0007669"/>
    <property type="project" value="UniProtKB-KW"/>
</dbReference>
<comment type="caution">
    <text evidence="4">The sequence shown here is derived from an EMBL/GenBank/DDBJ whole genome shotgun (WGS) entry which is preliminary data.</text>
</comment>
<dbReference type="InterPro" id="IPR050963">
    <property type="entry name" value="Sirohydro_Cobaltochel/CbiX"/>
</dbReference>
<keyword evidence="1" id="KW-0479">Metal-binding</keyword>
<feature type="compositionally biased region" description="Basic residues" evidence="3">
    <location>
        <begin position="308"/>
        <end position="325"/>
    </location>
</feature>
<dbReference type="SUPFAM" id="SSF53800">
    <property type="entry name" value="Chelatase"/>
    <property type="match status" value="1"/>
</dbReference>
<dbReference type="CDD" id="cd03414">
    <property type="entry name" value="CbiX_SirB_C"/>
    <property type="match status" value="1"/>
</dbReference>
<dbReference type="AlphaFoldDB" id="A0A368DRW6"/>
<dbReference type="Pfam" id="PF01903">
    <property type="entry name" value="CbiX"/>
    <property type="match status" value="2"/>
</dbReference>
<gene>
    <name evidence="4" type="ORF">DBW71_00140</name>
</gene>
<reference evidence="4 5" key="1">
    <citation type="journal article" date="2018" name="Microbiome">
        <title>Fine metagenomic profile of the Mediterranean stratified and mixed water columns revealed by assembly and recruitment.</title>
        <authorList>
            <person name="Haro-Moreno J.M."/>
            <person name="Lopez-Perez M."/>
            <person name="De La Torre J.R."/>
            <person name="Picazo A."/>
            <person name="Camacho A."/>
            <person name="Rodriguez-Valera F."/>
        </authorList>
    </citation>
    <scope>NUCLEOTIDE SEQUENCE [LARGE SCALE GENOMIC DNA]</scope>
    <source>
        <strain evidence="4">MED-G57</strain>
    </source>
</reference>
<dbReference type="Gene3D" id="3.40.50.1400">
    <property type="match status" value="2"/>
</dbReference>
<feature type="region of interest" description="Disordered" evidence="3">
    <location>
        <begin position="299"/>
        <end position="339"/>
    </location>
</feature>
<proteinExistence type="predicted"/>
<sequence>MLSKIKLKKLEDYFSKAPARRGIMLCGHGSRSEAAVHQFAGLVDKLKMILPQIPIEYGYLEFAKPIINEGLEKLRTEGVREIIAIPAMLFAAGHAKNDIPSVLNRYVADNPDMKIQYSKELGIDNLMIRAAADRVTEAIGSSDNLIDKHDTLLLVVGRGASDPDANSNVTKVTRLLWEGIGFGWAETAYSGVTFPLVEPALEKLINVGYKRIIIFPYFLFTGILIDRIYQSVDLISSKYREIEFIKAPYLNDHPLVIETFCERILNVIDGEINMNCQLCKYREQVLGFEDEVGLAQESHHHHVEGGAHNHHNHKHDHDHTHHHPYPHSEHPLGPVTLKK</sequence>
<dbReference type="EMBL" id="QOQD01000001">
    <property type="protein sequence ID" value="RCL74590.1"/>
    <property type="molecule type" value="Genomic_DNA"/>
</dbReference>
<evidence type="ECO:0000313" key="5">
    <source>
        <dbReference type="Proteomes" id="UP000253570"/>
    </source>
</evidence>
<organism evidence="4 5">
    <name type="scientific">PS1 clade bacterium</name>
    <dbReference type="NCBI Taxonomy" id="2175152"/>
    <lineage>
        <taxon>Bacteria</taxon>
        <taxon>Pseudomonadati</taxon>
        <taxon>Pseudomonadota</taxon>
        <taxon>Alphaproteobacteria</taxon>
        <taxon>PS1 clade</taxon>
    </lineage>
</organism>
<protein>
    <submittedName>
        <fullName evidence="4">Sirohydrochlorin chelatase</fullName>
    </submittedName>
</protein>
<accession>A0A368DRW6</accession>
<keyword evidence="2" id="KW-0456">Lyase</keyword>
<name>A0A368DRW6_9PROT</name>